<evidence type="ECO:0000256" key="1">
    <source>
        <dbReference type="SAM" id="SignalP"/>
    </source>
</evidence>
<dbReference type="Gene3D" id="3.40.190.170">
    <property type="entry name" value="Bacterial extracellular solute-binding protein, family 7"/>
    <property type="match status" value="1"/>
</dbReference>
<sequence>MRSLISAALIVAAPMTMALEKRTFCVYDPLGANGSLFGMSKDYQATALEWGVDFHLRAYTDEKIAVDDFKAEQCDAVLMTGARARPFNAFTATIEAIGGVPSNSVMRSAIGAISSPKAAKYMTQGKYEVGGILPAGPIYLFVRDRALDTVEEMSGIKIATFEYDQPSIKMVNHVGASVVPVNSANFAGKFNNGSVDAAYAPAVAYKPLEMYKGLGTKGGILRFNLAYLDFQIILHKDRFPEGYGQKSRSKIASVFDRMAEYIKKDTAEIDEKYWVDLPEPDYERYTEMLRSVRIGLRDEGVYDGNMLKLLRKLRCAEDPAKAECVEKLE</sequence>
<dbReference type="EMBL" id="JAEDAH010000070">
    <property type="protein sequence ID" value="MCA6064373.1"/>
    <property type="molecule type" value="Genomic_DNA"/>
</dbReference>
<dbReference type="InterPro" id="IPR038404">
    <property type="entry name" value="TRAP_DctP_sf"/>
</dbReference>
<name>A0ABS7ZTA0_9GAMM</name>
<accession>A0ABS7ZTA0</accession>
<feature type="signal peptide" evidence="1">
    <location>
        <begin position="1"/>
        <end position="18"/>
    </location>
</feature>
<keyword evidence="1" id="KW-0732">Signal</keyword>
<comment type="caution">
    <text evidence="2">The sequence shown here is derived from an EMBL/GenBank/DDBJ whole genome shotgun (WGS) entry which is preliminary data.</text>
</comment>
<dbReference type="Proteomes" id="UP000714380">
    <property type="component" value="Unassembled WGS sequence"/>
</dbReference>
<protein>
    <recommendedName>
        <fullName evidence="4">SsuA/THI5-like domain-containing protein</fullName>
    </recommendedName>
</protein>
<evidence type="ECO:0008006" key="4">
    <source>
        <dbReference type="Google" id="ProtNLM"/>
    </source>
</evidence>
<dbReference type="InterPro" id="IPR045758">
    <property type="entry name" value="AdeT1/2"/>
</dbReference>
<organism evidence="2 3">
    <name type="scientific">Thalassolituus marinus</name>
    <dbReference type="NCBI Taxonomy" id="671053"/>
    <lineage>
        <taxon>Bacteria</taxon>
        <taxon>Pseudomonadati</taxon>
        <taxon>Pseudomonadota</taxon>
        <taxon>Gammaproteobacteria</taxon>
        <taxon>Oceanospirillales</taxon>
        <taxon>Oceanospirillaceae</taxon>
        <taxon>Thalassolituus</taxon>
    </lineage>
</organism>
<dbReference type="Pfam" id="PF19582">
    <property type="entry name" value="AdeT1_2"/>
    <property type="match status" value="1"/>
</dbReference>
<evidence type="ECO:0000313" key="3">
    <source>
        <dbReference type="Proteomes" id="UP000714380"/>
    </source>
</evidence>
<keyword evidence="3" id="KW-1185">Reference proteome</keyword>
<proteinExistence type="predicted"/>
<evidence type="ECO:0000313" key="2">
    <source>
        <dbReference type="EMBL" id="MCA6064373.1"/>
    </source>
</evidence>
<feature type="chain" id="PRO_5046426665" description="SsuA/THI5-like domain-containing protein" evidence="1">
    <location>
        <begin position="19"/>
        <end position="329"/>
    </location>
</feature>
<reference evidence="2 3" key="1">
    <citation type="submission" date="2020-12" db="EMBL/GenBank/DDBJ databases">
        <title>Novel Thalassolituus-related marine hydrocarbonoclastic bacteria mediated algae-derived hydrocarbons mineralization in twilight zone of the northern South China Sea.</title>
        <authorList>
            <person name="Dong C."/>
        </authorList>
    </citation>
    <scope>NUCLEOTIDE SEQUENCE [LARGE SCALE GENOMIC DNA]</scope>
    <source>
        <strain evidence="2 3">IMCC1826</strain>
    </source>
</reference>
<gene>
    <name evidence="2" type="ORF">I9W95_12215</name>
</gene>